<proteinExistence type="predicted"/>
<organism evidence="2 3">
    <name type="scientific">Shackletoniella antarctica</name>
    <dbReference type="NCBI Taxonomy" id="268115"/>
    <lineage>
        <taxon>Bacteria</taxon>
        <taxon>Bacillati</taxon>
        <taxon>Cyanobacteriota</taxon>
        <taxon>Cyanophyceae</taxon>
        <taxon>Oculatellales</taxon>
        <taxon>Oculatellaceae</taxon>
        <taxon>Shackletoniella</taxon>
    </lineage>
</organism>
<evidence type="ECO:0000313" key="2">
    <source>
        <dbReference type="EMBL" id="PZO42833.1"/>
    </source>
</evidence>
<keyword evidence="1" id="KW-0175">Coiled coil</keyword>
<feature type="coiled-coil region" evidence="1">
    <location>
        <begin position="3"/>
        <end position="30"/>
    </location>
</feature>
<accession>A0A2W4WCM1</accession>
<dbReference type="AlphaFoldDB" id="A0A2W4WCM1"/>
<protein>
    <submittedName>
        <fullName evidence="2">Uncharacterized protein</fullName>
    </submittedName>
</protein>
<dbReference type="EMBL" id="QBMN01000041">
    <property type="protein sequence ID" value="PZO42833.1"/>
    <property type="molecule type" value="Genomic_DNA"/>
</dbReference>
<evidence type="ECO:0000256" key="1">
    <source>
        <dbReference type="SAM" id="Coils"/>
    </source>
</evidence>
<name>A0A2W4WCM1_9CYAN</name>
<gene>
    <name evidence="2" type="ORF">DCF17_07825</name>
</gene>
<sequence length="61" mass="7560">MGKRNHRKTIRTLEIRIQEHREKIDREQQMDFPNPGLIRHWEIEIRAFEKGVRQARKRLGR</sequence>
<comment type="caution">
    <text evidence="2">The sequence shown here is derived from an EMBL/GenBank/DDBJ whole genome shotgun (WGS) entry which is preliminary data.</text>
</comment>
<evidence type="ECO:0000313" key="3">
    <source>
        <dbReference type="Proteomes" id="UP000249081"/>
    </source>
</evidence>
<reference evidence="2 3" key="2">
    <citation type="submission" date="2018-06" db="EMBL/GenBank/DDBJ databases">
        <title>Metagenomic assembly of (sub)arctic Cyanobacteria and their associated microbiome from non-axenic cultures.</title>
        <authorList>
            <person name="Baurain D."/>
        </authorList>
    </citation>
    <scope>NUCLEOTIDE SEQUENCE [LARGE SCALE GENOMIC DNA]</scope>
    <source>
        <strain evidence="2">ULC041bin1</strain>
    </source>
</reference>
<reference evidence="3" key="1">
    <citation type="submission" date="2018-04" db="EMBL/GenBank/DDBJ databases">
        <authorList>
            <person name="Cornet L."/>
        </authorList>
    </citation>
    <scope>NUCLEOTIDE SEQUENCE [LARGE SCALE GENOMIC DNA]</scope>
</reference>
<dbReference type="Proteomes" id="UP000249081">
    <property type="component" value="Unassembled WGS sequence"/>
</dbReference>